<dbReference type="PANTHER" id="PTHR43133">
    <property type="entry name" value="RNA POLYMERASE ECF-TYPE SIGMA FACTO"/>
    <property type="match status" value="1"/>
</dbReference>
<dbReference type="InterPro" id="IPR039425">
    <property type="entry name" value="RNA_pol_sigma-70-like"/>
</dbReference>
<reference evidence="7 8" key="1">
    <citation type="submission" date="2019-03" db="EMBL/GenBank/DDBJ databases">
        <title>Arenimonas daejeonensis sp. nov., isolated from compost.</title>
        <authorList>
            <person name="Jeon C.O."/>
        </authorList>
    </citation>
    <scope>NUCLEOTIDE SEQUENCE [LARGE SCALE GENOMIC DNA]</scope>
    <source>
        <strain evidence="7 8">R29</strain>
    </source>
</reference>
<dbReference type="GO" id="GO:0006352">
    <property type="term" value="P:DNA-templated transcription initiation"/>
    <property type="evidence" value="ECO:0007669"/>
    <property type="project" value="InterPro"/>
</dbReference>
<dbReference type="Gene3D" id="1.10.1740.10">
    <property type="match status" value="1"/>
</dbReference>
<evidence type="ECO:0000313" key="8">
    <source>
        <dbReference type="Proteomes" id="UP000305760"/>
    </source>
</evidence>
<evidence type="ECO:0000256" key="1">
    <source>
        <dbReference type="ARBA" id="ARBA00010641"/>
    </source>
</evidence>
<evidence type="ECO:0000256" key="3">
    <source>
        <dbReference type="ARBA" id="ARBA00023082"/>
    </source>
</evidence>
<protein>
    <submittedName>
        <fullName evidence="7">Sigma-70 family RNA polymerase sigma factor</fullName>
    </submittedName>
</protein>
<dbReference type="PANTHER" id="PTHR43133:SF45">
    <property type="entry name" value="RNA POLYMERASE ECF-TYPE SIGMA FACTOR"/>
    <property type="match status" value="1"/>
</dbReference>
<dbReference type="InterPro" id="IPR013325">
    <property type="entry name" value="RNA_pol_sigma_r2"/>
</dbReference>
<feature type="domain" description="RNA polymerase sigma-70 region 2" evidence="5">
    <location>
        <begin position="17"/>
        <end position="79"/>
    </location>
</feature>
<gene>
    <name evidence="7" type="ORF">E1B00_13425</name>
</gene>
<keyword evidence="2" id="KW-0805">Transcription regulation</keyword>
<dbReference type="GO" id="GO:0016987">
    <property type="term" value="F:sigma factor activity"/>
    <property type="evidence" value="ECO:0007669"/>
    <property type="project" value="UniProtKB-KW"/>
</dbReference>
<evidence type="ECO:0000313" key="7">
    <source>
        <dbReference type="EMBL" id="TNJ33390.1"/>
    </source>
</evidence>
<comment type="caution">
    <text evidence="7">The sequence shown here is derived from an EMBL/GenBank/DDBJ whole genome shotgun (WGS) entry which is preliminary data.</text>
</comment>
<evidence type="ECO:0000259" key="5">
    <source>
        <dbReference type="Pfam" id="PF04542"/>
    </source>
</evidence>
<dbReference type="Pfam" id="PF04542">
    <property type="entry name" value="Sigma70_r2"/>
    <property type="match status" value="1"/>
</dbReference>
<dbReference type="NCBIfam" id="TIGR02937">
    <property type="entry name" value="sigma70-ECF"/>
    <property type="match status" value="1"/>
</dbReference>
<dbReference type="InterPro" id="IPR013249">
    <property type="entry name" value="RNA_pol_sigma70_r4_t2"/>
</dbReference>
<dbReference type="SUPFAM" id="SSF88659">
    <property type="entry name" value="Sigma3 and sigma4 domains of RNA polymerase sigma factors"/>
    <property type="match status" value="1"/>
</dbReference>
<dbReference type="InterPro" id="IPR014284">
    <property type="entry name" value="RNA_pol_sigma-70_dom"/>
</dbReference>
<evidence type="ECO:0000256" key="2">
    <source>
        <dbReference type="ARBA" id="ARBA00023015"/>
    </source>
</evidence>
<keyword evidence="4" id="KW-0804">Transcription</keyword>
<dbReference type="Gene3D" id="1.10.10.10">
    <property type="entry name" value="Winged helix-like DNA-binding domain superfamily/Winged helix DNA-binding domain"/>
    <property type="match status" value="1"/>
</dbReference>
<accession>A0A5C4RQD7</accession>
<dbReference type="InterPro" id="IPR013324">
    <property type="entry name" value="RNA_pol_sigma_r3/r4-like"/>
</dbReference>
<dbReference type="OrthoDB" id="9780326at2"/>
<evidence type="ECO:0000259" key="6">
    <source>
        <dbReference type="Pfam" id="PF08281"/>
    </source>
</evidence>
<feature type="domain" description="RNA polymerase sigma factor 70 region 4 type 2" evidence="6">
    <location>
        <begin position="109"/>
        <end position="159"/>
    </location>
</feature>
<organism evidence="7 8">
    <name type="scientific">Arenimonas terrae</name>
    <dbReference type="NCBI Taxonomy" id="2546226"/>
    <lineage>
        <taxon>Bacteria</taxon>
        <taxon>Pseudomonadati</taxon>
        <taxon>Pseudomonadota</taxon>
        <taxon>Gammaproteobacteria</taxon>
        <taxon>Lysobacterales</taxon>
        <taxon>Lysobacteraceae</taxon>
        <taxon>Arenimonas</taxon>
    </lineage>
</organism>
<proteinExistence type="inferred from homology"/>
<dbReference type="Proteomes" id="UP000305760">
    <property type="component" value="Unassembled WGS sequence"/>
</dbReference>
<comment type="similarity">
    <text evidence="1">Belongs to the sigma-70 factor family. ECF subfamily.</text>
</comment>
<keyword evidence="3" id="KW-0731">Sigma factor</keyword>
<dbReference type="AlphaFoldDB" id="A0A5C4RQD7"/>
<dbReference type="SUPFAM" id="SSF88946">
    <property type="entry name" value="Sigma2 domain of RNA polymerase sigma factors"/>
    <property type="match status" value="1"/>
</dbReference>
<dbReference type="GO" id="GO:0003677">
    <property type="term" value="F:DNA binding"/>
    <property type="evidence" value="ECO:0007669"/>
    <property type="project" value="InterPro"/>
</dbReference>
<evidence type="ECO:0000256" key="4">
    <source>
        <dbReference type="ARBA" id="ARBA00023163"/>
    </source>
</evidence>
<name>A0A5C4RQD7_9GAMM</name>
<sequence length="174" mass="19388">MPRPADTADFERLLAEHPGIVAKVAASYAFDRHDRADLAQEIRLQLWHGWSGYDPARPFATWMYRVALNVAISWRRRQPRAPHESLGSEHEDLVGARDVDAESHQRLALVQQAMHSLGALDRALLLLHLEGCSHRASGDVLGISETNAATRLGRIRQHLRRLAGDPSGDDHGTD</sequence>
<keyword evidence="8" id="KW-1185">Reference proteome</keyword>
<dbReference type="InterPro" id="IPR036388">
    <property type="entry name" value="WH-like_DNA-bd_sf"/>
</dbReference>
<dbReference type="EMBL" id="SMDR01000003">
    <property type="protein sequence ID" value="TNJ33390.1"/>
    <property type="molecule type" value="Genomic_DNA"/>
</dbReference>
<dbReference type="Pfam" id="PF08281">
    <property type="entry name" value="Sigma70_r4_2"/>
    <property type="match status" value="1"/>
</dbReference>
<dbReference type="InterPro" id="IPR007627">
    <property type="entry name" value="RNA_pol_sigma70_r2"/>
</dbReference>